<name>A0A841LCE6_9SPHN</name>
<evidence type="ECO:0000313" key="1">
    <source>
        <dbReference type="EMBL" id="MBB6227485.1"/>
    </source>
</evidence>
<evidence type="ECO:0000313" key="2">
    <source>
        <dbReference type="Proteomes" id="UP000538147"/>
    </source>
</evidence>
<dbReference type="RefSeq" id="WP_184198143.1">
    <property type="nucleotide sequence ID" value="NZ_BMOX01000003.1"/>
</dbReference>
<dbReference type="GO" id="GO:0003677">
    <property type="term" value="F:DNA binding"/>
    <property type="evidence" value="ECO:0007669"/>
    <property type="project" value="UniProtKB-KW"/>
</dbReference>
<organism evidence="1 2">
    <name type="scientific">Polymorphobacter multimanifer</name>
    <dbReference type="NCBI Taxonomy" id="1070431"/>
    <lineage>
        <taxon>Bacteria</taxon>
        <taxon>Pseudomonadati</taxon>
        <taxon>Pseudomonadota</taxon>
        <taxon>Alphaproteobacteria</taxon>
        <taxon>Sphingomonadales</taxon>
        <taxon>Sphingosinicellaceae</taxon>
        <taxon>Polymorphobacter</taxon>
    </lineage>
</organism>
<comment type="caution">
    <text evidence="1">The sequence shown here is derived from an EMBL/GenBank/DDBJ whole genome shotgun (WGS) entry which is preliminary data.</text>
</comment>
<gene>
    <name evidence="1" type="ORF">FHS79_001651</name>
</gene>
<reference evidence="1 2" key="1">
    <citation type="submission" date="2020-08" db="EMBL/GenBank/DDBJ databases">
        <title>Genomic Encyclopedia of Type Strains, Phase IV (KMG-IV): sequencing the most valuable type-strain genomes for metagenomic binning, comparative biology and taxonomic classification.</title>
        <authorList>
            <person name="Goeker M."/>
        </authorList>
    </citation>
    <scope>NUCLEOTIDE SEQUENCE [LARGE SCALE GENOMIC DNA]</scope>
    <source>
        <strain evidence="1 2">DSM 102189</strain>
    </source>
</reference>
<dbReference type="EMBL" id="JACIIV010000010">
    <property type="protein sequence ID" value="MBB6227485.1"/>
    <property type="molecule type" value="Genomic_DNA"/>
</dbReference>
<dbReference type="Proteomes" id="UP000538147">
    <property type="component" value="Unassembled WGS sequence"/>
</dbReference>
<accession>A0A841LCE6</accession>
<protein>
    <submittedName>
        <fullName evidence="1">AraC-like DNA-binding protein</fullName>
    </submittedName>
</protein>
<proteinExistence type="predicted"/>
<sequence>MKRVEQQNWWRDAELDLASLAQRFGTNTAYLSRGLNEGLGTGFSEAINGLRVQHVAAELRRGCS</sequence>
<dbReference type="Gene3D" id="1.10.10.60">
    <property type="entry name" value="Homeodomain-like"/>
    <property type="match status" value="1"/>
</dbReference>
<keyword evidence="2" id="KW-1185">Reference proteome</keyword>
<keyword evidence="1" id="KW-0238">DNA-binding</keyword>
<dbReference type="AlphaFoldDB" id="A0A841LCE6"/>